<dbReference type="PROSITE" id="PS51257">
    <property type="entry name" value="PROKAR_LIPOPROTEIN"/>
    <property type="match status" value="1"/>
</dbReference>
<dbReference type="InterPro" id="IPR007428">
    <property type="entry name" value="MlaA"/>
</dbReference>
<proteinExistence type="inferred from homology"/>
<feature type="signal peptide" evidence="4">
    <location>
        <begin position="1"/>
        <end position="25"/>
    </location>
</feature>
<evidence type="ECO:0008006" key="7">
    <source>
        <dbReference type="Google" id="ProtNLM"/>
    </source>
</evidence>
<dbReference type="Pfam" id="PF04333">
    <property type="entry name" value="MlaA"/>
    <property type="match status" value="1"/>
</dbReference>
<feature type="region of interest" description="Disordered" evidence="3">
    <location>
        <begin position="324"/>
        <end position="350"/>
    </location>
</feature>
<dbReference type="Proteomes" id="UP000717981">
    <property type="component" value="Unassembled WGS sequence"/>
</dbReference>
<dbReference type="PANTHER" id="PTHR30035">
    <property type="entry name" value="LIPOPROTEIN VACJ-RELATED"/>
    <property type="match status" value="1"/>
</dbReference>
<evidence type="ECO:0000256" key="1">
    <source>
        <dbReference type="ARBA" id="ARBA00010634"/>
    </source>
</evidence>
<keyword evidence="6" id="KW-1185">Reference proteome</keyword>
<feature type="chain" id="PRO_5037939168" description="VacJ family lipoprotein" evidence="4">
    <location>
        <begin position="26"/>
        <end position="350"/>
    </location>
</feature>
<feature type="compositionally biased region" description="Low complexity" evidence="3">
    <location>
        <begin position="48"/>
        <end position="72"/>
    </location>
</feature>
<feature type="compositionally biased region" description="Basic and acidic residues" evidence="3">
    <location>
        <begin position="324"/>
        <end position="338"/>
    </location>
</feature>
<evidence type="ECO:0000256" key="3">
    <source>
        <dbReference type="SAM" id="MobiDB-lite"/>
    </source>
</evidence>
<dbReference type="RefSeq" id="WP_162124727.1">
    <property type="nucleotide sequence ID" value="NZ_PDWK01000042.1"/>
</dbReference>
<dbReference type="AlphaFoldDB" id="A0A921NXK3"/>
<feature type="region of interest" description="Disordered" evidence="3">
    <location>
        <begin position="48"/>
        <end position="106"/>
    </location>
</feature>
<keyword evidence="2 4" id="KW-0732">Signal</keyword>
<gene>
    <name evidence="5" type="ORF">CR938_09185</name>
</gene>
<dbReference type="OrthoDB" id="9785326at2"/>
<evidence type="ECO:0000313" key="5">
    <source>
        <dbReference type="EMBL" id="KAF1688626.1"/>
    </source>
</evidence>
<evidence type="ECO:0000256" key="4">
    <source>
        <dbReference type="SAM" id="SignalP"/>
    </source>
</evidence>
<accession>A0A921NXK3</accession>
<name>A0A921NXK3_9GAMM</name>
<dbReference type="GO" id="GO:0120010">
    <property type="term" value="P:intermembrane phospholipid transfer"/>
    <property type="evidence" value="ECO:0007669"/>
    <property type="project" value="TreeGrafter"/>
</dbReference>
<organism evidence="5 6">
    <name type="scientific">Pseudoxanthomonas taiwanensis</name>
    <dbReference type="NCBI Taxonomy" id="176598"/>
    <lineage>
        <taxon>Bacteria</taxon>
        <taxon>Pseudomonadati</taxon>
        <taxon>Pseudomonadota</taxon>
        <taxon>Gammaproteobacteria</taxon>
        <taxon>Lysobacterales</taxon>
        <taxon>Lysobacteraceae</taxon>
        <taxon>Pseudoxanthomonas</taxon>
    </lineage>
</organism>
<dbReference type="PRINTS" id="PR01805">
    <property type="entry name" value="VACJLIPOPROT"/>
</dbReference>
<dbReference type="PANTHER" id="PTHR30035:SF3">
    <property type="entry name" value="INTERMEMBRANE PHOSPHOLIPID TRANSPORT SYSTEM LIPOPROTEIN MLAA"/>
    <property type="match status" value="1"/>
</dbReference>
<protein>
    <recommendedName>
        <fullName evidence="7">VacJ family lipoprotein</fullName>
    </recommendedName>
</protein>
<comment type="similarity">
    <text evidence="1">Belongs to the MlaA family.</text>
</comment>
<comment type="caution">
    <text evidence="5">The sequence shown here is derived from an EMBL/GenBank/DDBJ whole genome shotgun (WGS) entry which is preliminary data.</text>
</comment>
<reference evidence="5" key="1">
    <citation type="submission" date="2017-10" db="EMBL/GenBank/DDBJ databases">
        <title>Whole genome sequencing of members of genus Pseudoxanthomonas.</title>
        <authorList>
            <person name="Kumar S."/>
            <person name="Bansal K."/>
            <person name="Kaur A."/>
            <person name="Patil P."/>
            <person name="Sharma S."/>
            <person name="Patil P.B."/>
        </authorList>
    </citation>
    <scope>NUCLEOTIDE SEQUENCE</scope>
    <source>
        <strain evidence="5">DSM 22914</strain>
    </source>
</reference>
<evidence type="ECO:0000256" key="2">
    <source>
        <dbReference type="ARBA" id="ARBA00022729"/>
    </source>
</evidence>
<sequence>MIRLTLVAGLLLAGCASAPRPAAQAAATPAEAGTVAAADAVPVDAPAAGPAMPAQAEAEAAPQAGAGPAAPTVDTAARTEAGQATDQAAISGESGDIDDDFADIYGTDTGPGEVGAAAVAYDPWEPMNRRIHRFNMAVDRAIARPLARAYVAAVPRPVRTGVTNFFDNLGSPVTFVNQLLQGRPRDAVQTLGRFLVNSTLGIGGLLDPASDLKMKRRSEDFGQPLGVWGWRRSRYVELPFFGPRTLRDVVGLGGDLPLSATRQIEEDKVRIGLQGLQLVDTRVRLMPLDDLRDAAPDEYVLTRDAWLQRRNYLIEADRHRRAGDGDLPDYLRDEERDPTVPADAIPLPGG</sequence>
<evidence type="ECO:0000313" key="6">
    <source>
        <dbReference type="Proteomes" id="UP000717981"/>
    </source>
</evidence>
<dbReference type="EMBL" id="PDWK01000042">
    <property type="protein sequence ID" value="KAF1688626.1"/>
    <property type="molecule type" value="Genomic_DNA"/>
</dbReference>
<dbReference type="GO" id="GO:0016020">
    <property type="term" value="C:membrane"/>
    <property type="evidence" value="ECO:0007669"/>
    <property type="project" value="InterPro"/>
</dbReference>